<dbReference type="EMBL" id="CP036287">
    <property type="protein sequence ID" value="QDU68346.1"/>
    <property type="molecule type" value="Genomic_DNA"/>
</dbReference>
<gene>
    <name evidence="3" type="ORF">Pla133_34420</name>
</gene>
<dbReference type="RefSeq" id="WP_145067276.1">
    <property type="nucleotide sequence ID" value="NZ_CP036287.1"/>
</dbReference>
<evidence type="ECO:0000256" key="1">
    <source>
        <dbReference type="SAM" id="MobiDB-lite"/>
    </source>
</evidence>
<accession>A0A518BN21</accession>
<feature type="region of interest" description="Disordered" evidence="1">
    <location>
        <begin position="12"/>
        <end position="31"/>
    </location>
</feature>
<keyword evidence="2" id="KW-0472">Membrane</keyword>
<protein>
    <submittedName>
        <fullName evidence="3">Uncharacterized protein</fullName>
    </submittedName>
</protein>
<evidence type="ECO:0000313" key="4">
    <source>
        <dbReference type="Proteomes" id="UP000316921"/>
    </source>
</evidence>
<keyword evidence="2" id="KW-1133">Transmembrane helix</keyword>
<dbReference type="AlphaFoldDB" id="A0A518BN21"/>
<feature type="transmembrane region" description="Helical" evidence="2">
    <location>
        <begin position="71"/>
        <end position="90"/>
    </location>
</feature>
<keyword evidence="4" id="KW-1185">Reference proteome</keyword>
<feature type="transmembrane region" description="Helical" evidence="2">
    <location>
        <begin position="132"/>
        <end position="152"/>
    </location>
</feature>
<dbReference type="Proteomes" id="UP000316921">
    <property type="component" value="Chromosome"/>
</dbReference>
<sequence>MADRHRLERIRRRGTAAGLDHGDPEHEARRPDPVALEGAALLPIARASWIAAACFGLLASLAPSCTGSNGAALLTGVPAAAMAAAAWIGGRPGCRRVCMVAATAAAGFVALGTVGALGGIGQLGSERAGAAAFQLAGLVVASLYLIVAWPSWQRFHRASRAARARLALFEEL</sequence>
<dbReference type="KEGG" id="pbap:Pla133_34420"/>
<evidence type="ECO:0000256" key="2">
    <source>
        <dbReference type="SAM" id="Phobius"/>
    </source>
</evidence>
<feature type="compositionally biased region" description="Basic and acidic residues" evidence="1">
    <location>
        <begin position="20"/>
        <end position="31"/>
    </location>
</feature>
<keyword evidence="2" id="KW-0812">Transmembrane</keyword>
<proteinExistence type="predicted"/>
<organism evidence="3 4">
    <name type="scientific">Engelhardtia mirabilis</name>
    <dbReference type="NCBI Taxonomy" id="2528011"/>
    <lineage>
        <taxon>Bacteria</taxon>
        <taxon>Pseudomonadati</taxon>
        <taxon>Planctomycetota</taxon>
        <taxon>Planctomycetia</taxon>
        <taxon>Planctomycetia incertae sedis</taxon>
        <taxon>Engelhardtia</taxon>
    </lineage>
</organism>
<evidence type="ECO:0000313" key="3">
    <source>
        <dbReference type="EMBL" id="QDU68346.1"/>
    </source>
</evidence>
<feature type="transmembrane region" description="Helical" evidence="2">
    <location>
        <begin position="39"/>
        <end position="59"/>
    </location>
</feature>
<reference evidence="3 4" key="1">
    <citation type="submission" date="2019-02" db="EMBL/GenBank/DDBJ databases">
        <title>Deep-cultivation of Planctomycetes and their phenomic and genomic characterization uncovers novel biology.</title>
        <authorList>
            <person name="Wiegand S."/>
            <person name="Jogler M."/>
            <person name="Boedeker C."/>
            <person name="Pinto D."/>
            <person name="Vollmers J."/>
            <person name="Rivas-Marin E."/>
            <person name="Kohn T."/>
            <person name="Peeters S.H."/>
            <person name="Heuer A."/>
            <person name="Rast P."/>
            <person name="Oberbeckmann S."/>
            <person name="Bunk B."/>
            <person name="Jeske O."/>
            <person name="Meyerdierks A."/>
            <person name="Storesund J.E."/>
            <person name="Kallscheuer N."/>
            <person name="Luecker S."/>
            <person name="Lage O.M."/>
            <person name="Pohl T."/>
            <person name="Merkel B.J."/>
            <person name="Hornburger P."/>
            <person name="Mueller R.-W."/>
            <person name="Bruemmer F."/>
            <person name="Labrenz M."/>
            <person name="Spormann A.M."/>
            <person name="Op den Camp H."/>
            <person name="Overmann J."/>
            <person name="Amann R."/>
            <person name="Jetten M.S.M."/>
            <person name="Mascher T."/>
            <person name="Medema M.H."/>
            <person name="Devos D.P."/>
            <person name="Kaster A.-K."/>
            <person name="Ovreas L."/>
            <person name="Rohde M."/>
            <person name="Galperin M.Y."/>
            <person name="Jogler C."/>
        </authorList>
    </citation>
    <scope>NUCLEOTIDE SEQUENCE [LARGE SCALE GENOMIC DNA]</scope>
    <source>
        <strain evidence="3 4">Pla133</strain>
    </source>
</reference>
<feature type="transmembrane region" description="Helical" evidence="2">
    <location>
        <begin position="97"/>
        <end position="120"/>
    </location>
</feature>
<name>A0A518BN21_9BACT</name>